<keyword evidence="3" id="KW-1185">Reference proteome</keyword>
<reference evidence="2" key="2">
    <citation type="submission" date="2019-07" db="EMBL/GenBank/DDBJ databases">
        <authorList>
            <person name="Seetharam A."/>
            <person name="Woodhouse M."/>
            <person name="Cannon E."/>
        </authorList>
    </citation>
    <scope>NUCLEOTIDE SEQUENCE [LARGE SCALE GENOMIC DNA]</scope>
    <source>
        <strain evidence="2">cv. B73</strain>
    </source>
</reference>
<sequence>MPSINAPPHLTCLAQDPPPVLIPERPTAMRAASASAGSPPAGPHPRTPTAMHAASASVGSGHPVLIPVPRESQCDASPDLLLALSCPAFMTSASSSCACAAALRLARPRRSPPAAGALFSISSCSCLLGILIVTSTAARSLSLPLVPAAPPASSSADGTSHSPSSAHEVIACCATVQLPMDRNRYMLRLLHSFLWVPLRLERRFRRQGIRWPPRSLVSGNVADYRDLLAAARSPPLSSFRHDGVVARATPQYAVWLAWYGRPSCTGSDPGHSW</sequence>
<reference evidence="3" key="1">
    <citation type="journal article" date="2009" name="Science">
        <title>The B73 maize genome: complexity, diversity, and dynamics.</title>
        <authorList>
            <person name="Schnable P.S."/>
            <person name="Ware D."/>
            <person name="Fulton R.S."/>
            <person name="Stein J.C."/>
            <person name="Wei F."/>
            <person name="Pasternak S."/>
            <person name="Liang C."/>
            <person name="Zhang J."/>
            <person name="Fulton L."/>
            <person name="Graves T.A."/>
            <person name="Minx P."/>
            <person name="Reily A.D."/>
            <person name="Courtney L."/>
            <person name="Kruchowski S.S."/>
            <person name="Tomlinson C."/>
            <person name="Strong C."/>
            <person name="Delehaunty K."/>
            <person name="Fronick C."/>
            <person name="Courtney B."/>
            <person name="Rock S.M."/>
            <person name="Belter E."/>
            <person name="Du F."/>
            <person name="Kim K."/>
            <person name="Abbott R.M."/>
            <person name="Cotton M."/>
            <person name="Levy A."/>
            <person name="Marchetto P."/>
            <person name="Ochoa K."/>
            <person name="Jackson S.M."/>
            <person name="Gillam B."/>
            <person name="Chen W."/>
            <person name="Yan L."/>
            <person name="Higginbotham J."/>
            <person name="Cardenas M."/>
            <person name="Waligorski J."/>
            <person name="Applebaum E."/>
            <person name="Phelps L."/>
            <person name="Falcone J."/>
            <person name="Kanchi K."/>
            <person name="Thane T."/>
            <person name="Scimone A."/>
            <person name="Thane N."/>
            <person name="Henke J."/>
            <person name="Wang T."/>
            <person name="Ruppert J."/>
            <person name="Shah N."/>
            <person name="Rotter K."/>
            <person name="Hodges J."/>
            <person name="Ingenthron E."/>
            <person name="Cordes M."/>
            <person name="Kohlberg S."/>
            <person name="Sgro J."/>
            <person name="Delgado B."/>
            <person name="Mead K."/>
            <person name="Chinwalla A."/>
            <person name="Leonard S."/>
            <person name="Crouse K."/>
            <person name="Collura K."/>
            <person name="Kudrna D."/>
            <person name="Currie J."/>
            <person name="He R."/>
            <person name="Angelova A."/>
            <person name="Rajasekar S."/>
            <person name="Mueller T."/>
            <person name="Lomeli R."/>
            <person name="Scara G."/>
            <person name="Ko A."/>
            <person name="Delaney K."/>
            <person name="Wissotski M."/>
            <person name="Lopez G."/>
            <person name="Campos D."/>
            <person name="Braidotti M."/>
            <person name="Ashley E."/>
            <person name="Golser W."/>
            <person name="Kim H."/>
            <person name="Lee S."/>
            <person name="Lin J."/>
            <person name="Dujmic Z."/>
            <person name="Kim W."/>
            <person name="Talag J."/>
            <person name="Zuccolo A."/>
            <person name="Fan C."/>
            <person name="Sebastian A."/>
            <person name="Kramer M."/>
            <person name="Spiegel L."/>
            <person name="Nascimento L."/>
            <person name="Zutavern T."/>
            <person name="Miller B."/>
            <person name="Ambroise C."/>
            <person name="Muller S."/>
            <person name="Spooner W."/>
            <person name="Narechania A."/>
            <person name="Ren L."/>
            <person name="Wei S."/>
            <person name="Kumari S."/>
            <person name="Faga B."/>
            <person name="Levy M.J."/>
            <person name="McMahan L."/>
            <person name="Van Buren P."/>
            <person name="Vaughn M.W."/>
            <person name="Ying K."/>
            <person name="Yeh C.-T."/>
            <person name="Emrich S.J."/>
            <person name="Jia Y."/>
            <person name="Kalyanaraman A."/>
            <person name="Hsia A.-P."/>
            <person name="Barbazuk W.B."/>
            <person name="Baucom R.S."/>
            <person name="Brutnell T.P."/>
            <person name="Carpita N.C."/>
            <person name="Chaparro C."/>
            <person name="Chia J.-M."/>
            <person name="Deragon J.-M."/>
            <person name="Estill J.C."/>
            <person name="Fu Y."/>
            <person name="Jeddeloh J.A."/>
            <person name="Han Y."/>
            <person name="Lee H."/>
            <person name="Li P."/>
            <person name="Lisch D.R."/>
            <person name="Liu S."/>
            <person name="Liu Z."/>
            <person name="Nagel D.H."/>
            <person name="McCann M.C."/>
            <person name="SanMiguel P."/>
            <person name="Myers A.M."/>
            <person name="Nettleton D."/>
            <person name="Nguyen J."/>
            <person name="Penning B.W."/>
            <person name="Ponnala L."/>
            <person name="Schneider K.L."/>
            <person name="Schwartz D.C."/>
            <person name="Sharma A."/>
            <person name="Soderlund C."/>
            <person name="Springer N.M."/>
            <person name="Sun Q."/>
            <person name="Wang H."/>
            <person name="Waterman M."/>
            <person name="Westerman R."/>
            <person name="Wolfgruber T.K."/>
            <person name="Yang L."/>
            <person name="Yu Y."/>
            <person name="Zhang L."/>
            <person name="Zhou S."/>
            <person name="Zhu Q."/>
            <person name="Bennetzen J.L."/>
            <person name="Dawe R.K."/>
            <person name="Jiang J."/>
            <person name="Jiang N."/>
            <person name="Presting G.G."/>
            <person name="Wessler S.R."/>
            <person name="Aluru S."/>
            <person name="Martienssen R.A."/>
            <person name="Clifton S.W."/>
            <person name="McCombie W.R."/>
            <person name="Wing R.A."/>
            <person name="Wilson R.K."/>
        </authorList>
    </citation>
    <scope>NUCLEOTIDE SEQUENCE [LARGE SCALE GENOMIC DNA]</scope>
    <source>
        <strain evidence="3">cv. B73</strain>
    </source>
</reference>
<name>A0A804R9M4_MAIZE</name>
<reference evidence="2" key="3">
    <citation type="submission" date="2021-05" db="UniProtKB">
        <authorList>
            <consortium name="EnsemblPlants"/>
        </authorList>
    </citation>
    <scope>IDENTIFICATION</scope>
    <source>
        <strain evidence="2">cv. B73</strain>
    </source>
</reference>
<dbReference type="Proteomes" id="UP000007305">
    <property type="component" value="Chromosome 9"/>
</dbReference>
<dbReference type="InParanoid" id="A0A804R9M4"/>
<dbReference type="Gramene" id="Zm00001eb395930_T001">
    <property type="protein sequence ID" value="Zm00001eb395930_P001"/>
    <property type="gene ID" value="Zm00001eb395930"/>
</dbReference>
<accession>A0A804R9M4</accession>
<protein>
    <submittedName>
        <fullName evidence="2">Uncharacterized protein</fullName>
    </submittedName>
</protein>
<proteinExistence type="predicted"/>
<feature type="region of interest" description="Disordered" evidence="1">
    <location>
        <begin position="28"/>
        <end position="52"/>
    </location>
</feature>
<dbReference type="AlphaFoldDB" id="A0A804R9M4"/>
<evidence type="ECO:0000256" key="1">
    <source>
        <dbReference type="SAM" id="MobiDB-lite"/>
    </source>
</evidence>
<evidence type="ECO:0000313" key="3">
    <source>
        <dbReference type="Proteomes" id="UP000007305"/>
    </source>
</evidence>
<evidence type="ECO:0000313" key="2">
    <source>
        <dbReference type="EnsemblPlants" id="Zm00001eb395930_P001"/>
    </source>
</evidence>
<organism evidence="2 3">
    <name type="scientific">Zea mays</name>
    <name type="common">Maize</name>
    <dbReference type="NCBI Taxonomy" id="4577"/>
    <lineage>
        <taxon>Eukaryota</taxon>
        <taxon>Viridiplantae</taxon>
        <taxon>Streptophyta</taxon>
        <taxon>Embryophyta</taxon>
        <taxon>Tracheophyta</taxon>
        <taxon>Spermatophyta</taxon>
        <taxon>Magnoliopsida</taxon>
        <taxon>Liliopsida</taxon>
        <taxon>Poales</taxon>
        <taxon>Poaceae</taxon>
        <taxon>PACMAD clade</taxon>
        <taxon>Panicoideae</taxon>
        <taxon>Andropogonodae</taxon>
        <taxon>Andropogoneae</taxon>
        <taxon>Tripsacinae</taxon>
        <taxon>Zea</taxon>
    </lineage>
</organism>
<dbReference type="EnsemblPlants" id="Zm00001eb395930_T001">
    <property type="protein sequence ID" value="Zm00001eb395930_P001"/>
    <property type="gene ID" value="Zm00001eb395930"/>
</dbReference>